<evidence type="ECO:0000256" key="2">
    <source>
        <dbReference type="ARBA" id="ARBA00023150"/>
    </source>
</evidence>
<keyword evidence="6" id="KW-1185">Reference proteome</keyword>
<reference evidence="5 6" key="1">
    <citation type="submission" date="2023-08" db="EMBL/GenBank/DDBJ databases">
        <title>Black Yeasts Isolated from many extreme environments.</title>
        <authorList>
            <person name="Coleine C."/>
            <person name="Stajich J.E."/>
            <person name="Selbmann L."/>
        </authorList>
    </citation>
    <scope>NUCLEOTIDE SEQUENCE [LARGE SCALE GENOMIC DNA]</scope>
    <source>
        <strain evidence="5 6">CCFEE 5910</strain>
    </source>
</reference>
<evidence type="ECO:0000256" key="3">
    <source>
        <dbReference type="SAM" id="MobiDB-lite"/>
    </source>
</evidence>
<evidence type="ECO:0000313" key="5">
    <source>
        <dbReference type="EMBL" id="KAK5090183.1"/>
    </source>
</evidence>
<feature type="region of interest" description="Disordered" evidence="3">
    <location>
        <begin position="236"/>
        <end position="259"/>
    </location>
</feature>
<organism evidence="5 6">
    <name type="scientific">Lithohypha guttulata</name>
    <dbReference type="NCBI Taxonomy" id="1690604"/>
    <lineage>
        <taxon>Eukaryota</taxon>
        <taxon>Fungi</taxon>
        <taxon>Dikarya</taxon>
        <taxon>Ascomycota</taxon>
        <taxon>Pezizomycotina</taxon>
        <taxon>Eurotiomycetes</taxon>
        <taxon>Chaetothyriomycetidae</taxon>
        <taxon>Chaetothyriales</taxon>
        <taxon>Trichomeriaceae</taxon>
        <taxon>Lithohypha</taxon>
    </lineage>
</organism>
<dbReference type="SUPFAM" id="SSF55040">
    <property type="entry name" value="Molybdenum cofactor biosynthesis protein C, MoaC"/>
    <property type="match status" value="1"/>
</dbReference>
<protein>
    <recommendedName>
        <fullName evidence="4">Molybdopterin cofactor biosynthesis C (MoaC) domain-containing protein</fullName>
    </recommendedName>
</protein>
<dbReference type="Gene3D" id="3.30.70.640">
    <property type="entry name" value="Molybdopterin cofactor biosynthesis C (MoaC) domain"/>
    <property type="match status" value="1"/>
</dbReference>
<evidence type="ECO:0000256" key="1">
    <source>
        <dbReference type="ARBA" id="ARBA00005046"/>
    </source>
</evidence>
<feature type="compositionally biased region" description="Basic and acidic residues" evidence="3">
    <location>
        <begin position="247"/>
        <end position="259"/>
    </location>
</feature>
<dbReference type="EMBL" id="JAVRRJ010000001">
    <property type="protein sequence ID" value="KAK5090183.1"/>
    <property type="molecule type" value="Genomic_DNA"/>
</dbReference>
<dbReference type="Pfam" id="PF01967">
    <property type="entry name" value="MoaC"/>
    <property type="match status" value="1"/>
</dbReference>
<sequence>MISISHKQPTLRTATAISTLLFSHPETLPALTAANNRKGDAIAVARIAAIQAAKQTPNLIPLAHPSLSITGITVDIEAFDGEERWIEYRTRTKGSESEEVGELIADHGGVTVTATVSCDGKTGVEMEAITSATMGTITLYDMLKGVDKGMVIMGCRVVRKSGGKSGGWRWDERDQRLVKDGEEVRARQARPGVAVSQMANRLSETPLSEIDEWNEGLTSEFLLPDLDEIVAEVEELERGAQPSAARSARDDGCKDEQPQ</sequence>
<comment type="caution">
    <text evidence="5">The sequence shown here is derived from an EMBL/GenBank/DDBJ whole genome shotgun (WGS) entry which is preliminary data.</text>
</comment>
<dbReference type="InterPro" id="IPR036522">
    <property type="entry name" value="MoaC_sf"/>
</dbReference>
<accession>A0AAN7YJB8</accession>
<dbReference type="GO" id="GO:0006777">
    <property type="term" value="P:Mo-molybdopterin cofactor biosynthetic process"/>
    <property type="evidence" value="ECO:0007669"/>
    <property type="project" value="UniProtKB-KW"/>
</dbReference>
<dbReference type="AlphaFoldDB" id="A0AAN7YJB8"/>
<gene>
    <name evidence="5" type="ORF">LTR05_000353</name>
</gene>
<keyword evidence="2" id="KW-0501">Molybdenum cofactor biosynthesis</keyword>
<evidence type="ECO:0000313" key="6">
    <source>
        <dbReference type="Proteomes" id="UP001309876"/>
    </source>
</evidence>
<name>A0AAN7YJB8_9EURO</name>
<comment type="pathway">
    <text evidence="1">Cofactor biosynthesis; molybdopterin biosynthesis.</text>
</comment>
<proteinExistence type="predicted"/>
<dbReference type="InterPro" id="IPR002820">
    <property type="entry name" value="Mopterin_CF_biosynth-C_dom"/>
</dbReference>
<feature type="domain" description="Molybdopterin cofactor biosynthesis C (MoaC)" evidence="4">
    <location>
        <begin position="1"/>
        <end position="163"/>
    </location>
</feature>
<evidence type="ECO:0000259" key="4">
    <source>
        <dbReference type="Pfam" id="PF01967"/>
    </source>
</evidence>
<dbReference type="Proteomes" id="UP001309876">
    <property type="component" value="Unassembled WGS sequence"/>
</dbReference>